<sequence>MRNLYEASNAIEANILKGLLEVEGIEVFINGEYLQGGMGDLPVSGIITLSVEECDVARALKIIEAYEAGEFELKDS</sequence>
<keyword evidence="3" id="KW-1185">Reference proteome</keyword>
<accession>A0A0S2T9V3</accession>
<reference evidence="2" key="1">
    <citation type="submission" date="2015-10" db="EMBL/GenBank/DDBJ databases">
        <title>Description of Candidatus Tenderia electrophaga gen. nov, sp. nov., an Uncultivated Electroautotroph from a Biocathode Enrichment.</title>
        <authorList>
            <person name="Eddie B.J."/>
            <person name="Malanoski A.P."/>
            <person name="Wang Z."/>
            <person name="Hall R.J."/>
            <person name="Oh S.D."/>
            <person name="Heiner C."/>
            <person name="Lin B."/>
            <person name="Strycharz-Glaven S.M."/>
        </authorList>
    </citation>
    <scope>NUCLEOTIDE SEQUENCE [LARGE SCALE GENOMIC DNA]</scope>
    <source>
        <strain evidence="2">NRL1</strain>
    </source>
</reference>
<dbReference type="SUPFAM" id="SSF54913">
    <property type="entry name" value="GlnB-like"/>
    <property type="match status" value="1"/>
</dbReference>
<gene>
    <name evidence="2" type="ORF">Tel_01585</name>
</gene>
<protein>
    <recommendedName>
        <fullName evidence="1">DUF2007 domain-containing protein</fullName>
    </recommendedName>
</protein>
<proteinExistence type="predicted"/>
<dbReference type="EMBL" id="CP013099">
    <property type="protein sequence ID" value="ALP51930.1"/>
    <property type="molecule type" value="Genomic_DNA"/>
</dbReference>
<evidence type="ECO:0000259" key="1">
    <source>
        <dbReference type="Pfam" id="PF09413"/>
    </source>
</evidence>
<dbReference type="InterPro" id="IPR018551">
    <property type="entry name" value="DUF2007"/>
</dbReference>
<dbReference type="Gene3D" id="3.30.70.790">
    <property type="entry name" value="UreE, C-terminal domain"/>
    <property type="match status" value="1"/>
</dbReference>
<dbReference type="AlphaFoldDB" id="A0A0S2T9V3"/>
<evidence type="ECO:0000313" key="2">
    <source>
        <dbReference type="EMBL" id="ALP51930.1"/>
    </source>
</evidence>
<dbReference type="InterPro" id="IPR011322">
    <property type="entry name" value="N-reg_PII-like_a/b"/>
</dbReference>
<dbReference type="Pfam" id="PF09413">
    <property type="entry name" value="DUF2007"/>
    <property type="match status" value="1"/>
</dbReference>
<name>A0A0S2T9V3_9GAMM</name>
<dbReference type="Proteomes" id="UP000055136">
    <property type="component" value="Chromosome"/>
</dbReference>
<dbReference type="STRING" id="1748243.Tel_01585"/>
<evidence type="ECO:0000313" key="3">
    <source>
        <dbReference type="Proteomes" id="UP000055136"/>
    </source>
</evidence>
<organism evidence="2 3">
    <name type="scientific">Candidatus Tenderia electrophaga</name>
    <dbReference type="NCBI Taxonomy" id="1748243"/>
    <lineage>
        <taxon>Bacteria</taxon>
        <taxon>Pseudomonadati</taxon>
        <taxon>Pseudomonadota</taxon>
        <taxon>Gammaproteobacteria</taxon>
        <taxon>Candidatus Tenderiales</taxon>
        <taxon>Candidatus Tenderiaceae</taxon>
        <taxon>Candidatus Tenderia</taxon>
    </lineage>
</organism>
<dbReference type="KEGG" id="tee:Tel_01585"/>
<feature type="domain" description="DUF2007" evidence="1">
    <location>
        <begin position="1"/>
        <end position="66"/>
    </location>
</feature>